<dbReference type="Proteomes" id="UP000007800">
    <property type="component" value="Unassembled WGS sequence"/>
</dbReference>
<sequence>MARLAVKQYTTSGSQTIQSDEKAQSASSSDASRYFGNRTHKKICSGCGLPNLLPAPRCIACGKVVSDRDIRPVGQHDPLIEAVMVAKPTLAAKLKQNYRPQRLSRL</sequence>
<keyword evidence="3" id="KW-1185">Reference proteome</keyword>
<evidence type="ECO:0000256" key="1">
    <source>
        <dbReference type="SAM" id="MobiDB-lite"/>
    </source>
</evidence>
<dbReference type="AlphaFoldDB" id="C5KCW4"/>
<dbReference type="GeneID" id="9086975"/>
<organism evidence="3">
    <name type="scientific">Perkinsus marinus (strain ATCC 50983 / TXsc)</name>
    <dbReference type="NCBI Taxonomy" id="423536"/>
    <lineage>
        <taxon>Eukaryota</taxon>
        <taxon>Sar</taxon>
        <taxon>Alveolata</taxon>
        <taxon>Perkinsozoa</taxon>
        <taxon>Perkinsea</taxon>
        <taxon>Perkinsida</taxon>
        <taxon>Perkinsidae</taxon>
        <taxon>Perkinsus</taxon>
    </lineage>
</organism>
<gene>
    <name evidence="2" type="ORF">Pmar_PMAR023639</name>
</gene>
<feature type="region of interest" description="Disordered" evidence="1">
    <location>
        <begin position="1"/>
        <end position="32"/>
    </location>
</feature>
<proteinExistence type="predicted"/>
<protein>
    <submittedName>
        <fullName evidence="2">Uncharacterized protein</fullName>
    </submittedName>
</protein>
<dbReference type="RefSeq" id="XP_002785917.1">
    <property type="nucleotide sequence ID" value="XM_002785871.1"/>
</dbReference>
<evidence type="ECO:0000313" key="2">
    <source>
        <dbReference type="EMBL" id="EER17713.1"/>
    </source>
</evidence>
<dbReference type="InParanoid" id="C5KCW4"/>
<name>C5KCW4_PERM5</name>
<dbReference type="OrthoDB" id="438010at2759"/>
<feature type="compositionally biased region" description="Polar residues" evidence="1">
    <location>
        <begin position="8"/>
        <end position="31"/>
    </location>
</feature>
<evidence type="ECO:0000313" key="3">
    <source>
        <dbReference type="Proteomes" id="UP000007800"/>
    </source>
</evidence>
<reference evidence="2 3" key="1">
    <citation type="submission" date="2008-07" db="EMBL/GenBank/DDBJ databases">
        <authorList>
            <person name="El-Sayed N."/>
            <person name="Caler E."/>
            <person name="Inman J."/>
            <person name="Amedeo P."/>
            <person name="Hass B."/>
            <person name="Wortman J."/>
        </authorList>
    </citation>
    <scope>NUCLEOTIDE SEQUENCE [LARGE SCALE GENOMIC DNA]</scope>
    <source>
        <strain evidence="3">ATCC 50983 / TXsc</strain>
    </source>
</reference>
<dbReference type="EMBL" id="GG671995">
    <property type="protein sequence ID" value="EER17713.1"/>
    <property type="molecule type" value="Genomic_DNA"/>
</dbReference>
<accession>C5KCW4</accession>